<dbReference type="EMBL" id="CP036273">
    <property type="protein sequence ID" value="QDU21765.1"/>
    <property type="molecule type" value="Genomic_DNA"/>
</dbReference>
<feature type="transmembrane region" description="Helical" evidence="2">
    <location>
        <begin position="12"/>
        <end position="35"/>
    </location>
</feature>
<dbReference type="OrthoDB" id="245220at2"/>
<dbReference type="Pfam" id="PF25973">
    <property type="entry name" value="BSH_CzcB"/>
    <property type="match status" value="1"/>
</dbReference>
<evidence type="ECO:0000313" key="5">
    <source>
        <dbReference type="Proteomes" id="UP000319576"/>
    </source>
</evidence>
<protein>
    <submittedName>
        <fullName evidence="4">Macrolide export protein MacA</fullName>
    </submittedName>
</protein>
<keyword evidence="5" id="KW-1185">Reference proteome</keyword>
<dbReference type="RefSeq" id="WP_145240972.1">
    <property type="nucleotide sequence ID" value="NZ_CP036273.1"/>
</dbReference>
<proteinExistence type="inferred from homology"/>
<keyword evidence="2" id="KW-0812">Transmembrane</keyword>
<dbReference type="AlphaFoldDB" id="A0A517XW84"/>
<evidence type="ECO:0000313" key="4">
    <source>
        <dbReference type="EMBL" id="QDU21765.1"/>
    </source>
</evidence>
<dbReference type="NCBIfam" id="TIGR01730">
    <property type="entry name" value="RND_mfp"/>
    <property type="match status" value="1"/>
</dbReference>
<dbReference type="Gene3D" id="2.40.50.100">
    <property type="match status" value="1"/>
</dbReference>
<comment type="similarity">
    <text evidence="1">Belongs to the membrane fusion protein (MFP) (TC 8.A.1) family.</text>
</comment>
<gene>
    <name evidence="4" type="primary">macA_1</name>
    <name evidence="4" type="ORF">ETAA1_37380</name>
</gene>
<accession>A0A517XW84</accession>
<dbReference type="InterPro" id="IPR006143">
    <property type="entry name" value="RND_pump_MFP"/>
</dbReference>
<dbReference type="GO" id="GO:0015562">
    <property type="term" value="F:efflux transmembrane transporter activity"/>
    <property type="evidence" value="ECO:0007669"/>
    <property type="project" value="TreeGrafter"/>
</dbReference>
<dbReference type="Proteomes" id="UP000319576">
    <property type="component" value="Chromosome"/>
</dbReference>
<dbReference type="PANTHER" id="PTHR30469">
    <property type="entry name" value="MULTIDRUG RESISTANCE PROTEIN MDTA"/>
    <property type="match status" value="1"/>
</dbReference>
<keyword evidence="2" id="KW-1133">Transmembrane helix</keyword>
<evidence type="ECO:0000256" key="2">
    <source>
        <dbReference type="SAM" id="Phobius"/>
    </source>
</evidence>
<reference evidence="4 5" key="1">
    <citation type="submission" date="2019-02" db="EMBL/GenBank/DDBJ databases">
        <title>Deep-cultivation of Planctomycetes and their phenomic and genomic characterization uncovers novel biology.</title>
        <authorList>
            <person name="Wiegand S."/>
            <person name="Jogler M."/>
            <person name="Boedeker C."/>
            <person name="Pinto D."/>
            <person name="Vollmers J."/>
            <person name="Rivas-Marin E."/>
            <person name="Kohn T."/>
            <person name="Peeters S.H."/>
            <person name="Heuer A."/>
            <person name="Rast P."/>
            <person name="Oberbeckmann S."/>
            <person name="Bunk B."/>
            <person name="Jeske O."/>
            <person name="Meyerdierks A."/>
            <person name="Storesund J.E."/>
            <person name="Kallscheuer N."/>
            <person name="Luecker S."/>
            <person name="Lage O.M."/>
            <person name="Pohl T."/>
            <person name="Merkel B.J."/>
            <person name="Hornburger P."/>
            <person name="Mueller R.-W."/>
            <person name="Bruemmer F."/>
            <person name="Labrenz M."/>
            <person name="Spormann A.M."/>
            <person name="Op den Camp H."/>
            <person name="Overmann J."/>
            <person name="Amann R."/>
            <person name="Jetten M.S.M."/>
            <person name="Mascher T."/>
            <person name="Medema M.H."/>
            <person name="Devos D.P."/>
            <person name="Kaster A.-K."/>
            <person name="Ovreas L."/>
            <person name="Rohde M."/>
            <person name="Galperin M.Y."/>
            <person name="Jogler C."/>
        </authorList>
    </citation>
    <scope>NUCLEOTIDE SEQUENCE [LARGE SCALE GENOMIC DNA]</scope>
    <source>
        <strain evidence="4 5">ETA_A1</strain>
    </source>
</reference>
<organism evidence="4 5">
    <name type="scientific">Urbifossiella limnaea</name>
    <dbReference type="NCBI Taxonomy" id="2528023"/>
    <lineage>
        <taxon>Bacteria</taxon>
        <taxon>Pseudomonadati</taxon>
        <taxon>Planctomycetota</taxon>
        <taxon>Planctomycetia</taxon>
        <taxon>Gemmatales</taxon>
        <taxon>Gemmataceae</taxon>
        <taxon>Urbifossiella</taxon>
    </lineage>
</organism>
<dbReference type="Gene3D" id="2.40.30.170">
    <property type="match status" value="1"/>
</dbReference>
<dbReference type="Gene3D" id="2.40.420.20">
    <property type="match status" value="1"/>
</dbReference>
<sequence length="391" mass="42486">MATDTGKTTTRRYLWLGGKVALALVATGVVVYRLWFVPVSVQRHTVESGEIVVEVMGTGTLDAHVKAAVSTKIPGRLKTVLVDQGDTVKEGQEVARLDDLDLGHEVEVEEANVAARKAAVDRLQAEVTQTKVVLTQATSNEDRVRRVLASGGGSQDDLDKAVESLGVARANLARTEAALVEGKRQIVTAEKTLGFRRSRFEDAVIRAPFDAVVVRRDRNVGDVVVPGSSILAVVATNELWVSAWVDESAMAAVRPIQPARVVFRSHPDQPLPGTVVRTGRETDRETREFLVDVAPAKLPEDWSIGQRAEVYIETARKRAAAVIPPDYLVWRDRRPLVFVESRGRAERRAVTVGLRGRDAVEVLDGVAAGETVVAPARAGTELTDGQRVHNP</sequence>
<dbReference type="SUPFAM" id="SSF111369">
    <property type="entry name" value="HlyD-like secretion proteins"/>
    <property type="match status" value="1"/>
</dbReference>
<keyword evidence="2" id="KW-0472">Membrane</keyword>
<evidence type="ECO:0000256" key="1">
    <source>
        <dbReference type="ARBA" id="ARBA00009477"/>
    </source>
</evidence>
<evidence type="ECO:0000259" key="3">
    <source>
        <dbReference type="Pfam" id="PF25973"/>
    </source>
</evidence>
<name>A0A517XW84_9BACT</name>
<dbReference type="KEGG" id="uli:ETAA1_37380"/>
<feature type="domain" description="CzcB-like barrel-sandwich hybrid" evidence="3">
    <location>
        <begin position="67"/>
        <end position="233"/>
    </location>
</feature>
<dbReference type="Gene3D" id="1.10.287.470">
    <property type="entry name" value="Helix hairpin bin"/>
    <property type="match status" value="1"/>
</dbReference>
<dbReference type="InterPro" id="IPR058647">
    <property type="entry name" value="BSH_CzcB-like"/>
</dbReference>
<dbReference type="GO" id="GO:1990281">
    <property type="term" value="C:efflux pump complex"/>
    <property type="evidence" value="ECO:0007669"/>
    <property type="project" value="TreeGrafter"/>
</dbReference>